<dbReference type="Gene3D" id="3.10.450.50">
    <property type="match status" value="1"/>
</dbReference>
<dbReference type="eggNOG" id="COG3631">
    <property type="taxonomic scope" value="Bacteria"/>
</dbReference>
<dbReference type="OrthoDB" id="1452256at2"/>
<dbReference type="AlphaFoldDB" id="A0A0A2MPY3"/>
<dbReference type="InterPro" id="IPR032710">
    <property type="entry name" value="NTF2-like_dom_sf"/>
</dbReference>
<dbReference type="RefSeq" id="WP_026992083.1">
    <property type="nucleotide sequence ID" value="NZ_JRLY01000001.1"/>
</dbReference>
<dbReference type="SUPFAM" id="SSF54427">
    <property type="entry name" value="NTF2-like"/>
    <property type="match status" value="1"/>
</dbReference>
<proteinExistence type="predicted"/>
<evidence type="ECO:0000259" key="1">
    <source>
        <dbReference type="Pfam" id="PF12680"/>
    </source>
</evidence>
<dbReference type="Proteomes" id="UP000030111">
    <property type="component" value="Unassembled WGS sequence"/>
</dbReference>
<protein>
    <recommendedName>
        <fullName evidence="1">SnoaL-like domain-containing protein</fullName>
    </recommendedName>
</protein>
<dbReference type="InterPro" id="IPR037401">
    <property type="entry name" value="SnoaL-like"/>
</dbReference>
<dbReference type="STRING" id="1121898.GCA_000422725_00653"/>
<sequence length="120" mass="14060">MAAKELVQEYYRSDALRNPQVMERFIHNDFNLQWYSSKGYFEADRSDILALAGELNKSYASSHIEISHIIAEGNQVSVRYTHHVTTIENPTEDMILAHFMVVWEIKDDKLYRGYLMSQLD</sequence>
<gene>
    <name evidence="2" type="ORF">Q766_00900</name>
</gene>
<accession>A0A0A2MPY3</accession>
<name>A0A0A2MPY3_9FLAO</name>
<evidence type="ECO:0000313" key="3">
    <source>
        <dbReference type="Proteomes" id="UP000030111"/>
    </source>
</evidence>
<keyword evidence="3" id="KW-1185">Reference proteome</keyword>
<reference evidence="2 3" key="1">
    <citation type="submission" date="2013-09" db="EMBL/GenBank/DDBJ databases">
        <authorList>
            <person name="Zeng Z."/>
            <person name="Chen C."/>
        </authorList>
    </citation>
    <scope>NUCLEOTIDE SEQUENCE [LARGE SCALE GENOMIC DNA]</scope>
    <source>
        <strain evidence="2 3">WB 4.1-42</strain>
    </source>
</reference>
<dbReference type="Pfam" id="PF12680">
    <property type="entry name" value="SnoaL_2"/>
    <property type="match status" value="1"/>
</dbReference>
<organism evidence="2 3">
    <name type="scientific">Flavobacterium subsaxonicum WB 4.1-42 = DSM 21790</name>
    <dbReference type="NCBI Taxonomy" id="1121898"/>
    <lineage>
        <taxon>Bacteria</taxon>
        <taxon>Pseudomonadati</taxon>
        <taxon>Bacteroidota</taxon>
        <taxon>Flavobacteriia</taxon>
        <taxon>Flavobacteriales</taxon>
        <taxon>Flavobacteriaceae</taxon>
        <taxon>Flavobacterium</taxon>
    </lineage>
</organism>
<dbReference type="EMBL" id="JRLY01000001">
    <property type="protein sequence ID" value="KGO94702.1"/>
    <property type="molecule type" value="Genomic_DNA"/>
</dbReference>
<feature type="domain" description="SnoaL-like" evidence="1">
    <location>
        <begin position="7"/>
        <end position="112"/>
    </location>
</feature>
<comment type="caution">
    <text evidence="2">The sequence shown here is derived from an EMBL/GenBank/DDBJ whole genome shotgun (WGS) entry which is preliminary data.</text>
</comment>
<evidence type="ECO:0000313" key="2">
    <source>
        <dbReference type="EMBL" id="KGO94702.1"/>
    </source>
</evidence>